<keyword evidence="5" id="KW-1185">Reference proteome</keyword>
<sequence length="647" mass="70398">MRRPAVEKGRAANVAPLVLGMRGSGGAPYQNLVAEPMGAPRTLSTIGLCRTFLTVLVTLILTFAGLEILTMDDGASLVEQTTTTNSWITTSAADDDVFESLVTTDEPNVQAAMNFKLSLTLDVTVDGSDKMTVSLANQTGFYAAYRNDEYLRDGFSPSFDRQRARTLMFVSEAFENQVNEDRGPPFVGTATLKCPPSWCVERNHVYTLRSWISDLVLWASATELDPARHGPIAALQVQGSAKELIRELTPQQLQHGDIDPMTGQQLTGLMLLVTVLARRYAPLEAENTTKSIAEFLSFRRQPGETIDSLLVRFDILRNRAQNRAGFAVNLTGLTWLLLQSLGDTDDPVEAYLQYAFARKRWRRISNKYPRRYRKSFKGGKGYRPGVHFFGTEMENLRSVSQAGSAVSSRKRSSAHEPDATPNAPTKSAARWSPSFFPTATTEVNPEVEPLIANASQPVVPPPTEPAPATILLGVRRDVETPLDEPSEPARPSGVNAAASVSQASVPNASAAHASVPHGVSENVTASDATADDAKFSRMSKQEQQRLRDQSIAGLQNVLQSLDNRSEVGSAVGSQVSNPNMLSGRHVLNLENSLVSQPTMLPMPFMSHVPGVHMHAMPQMPNGVSKSCLATTCFPSVSTARSVEWCTV</sequence>
<feature type="transmembrane region" description="Helical" evidence="2">
    <location>
        <begin position="47"/>
        <end position="66"/>
    </location>
</feature>
<evidence type="ECO:0000313" key="4">
    <source>
        <dbReference type="EMBL" id="CAL1129003.1"/>
    </source>
</evidence>
<organism evidence="3">
    <name type="scientific">Cladocopium goreaui</name>
    <dbReference type="NCBI Taxonomy" id="2562237"/>
    <lineage>
        <taxon>Eukaryota</taxon>
        <taxon>Sar</taxon>
        <taxon>Alveolata</taxon>
        <taxon>Dinophyceae</taxon>
        <taxon>Suessiales</taxon>
        <taxon>Symbiodiniaceae</taxon>
        <taxon>Cladocopium</taxon>
    </lineage>
</organism>
<dbReference type="AlphaFoldDB" id="A0A9P1BLN2"/>
<keyword evidence="2" id="KW-0812">Transmembrane</keyword>
<evidence type="ECO:0000313" key="5">
    <source>
        <dbReference type="Proteomes" id="UP001152797"/>
    </source>
</evidence>
<reference evidence="3" key="1">
    <citation type="submission" date="2022-10" db="EMBL/GenBank/DDBJ databases">
        <authorList>
            <person name="Chen Y."/>
            <person name="Dougan E. K."/>
            <person name="Chan C."/>
            <person name="Rhodes N."/>
            <person name="Thang M."/>
        </authorList>
    </citation>
    <scope>NUCLEOTIDE SEQUENCE</scope>
</reference>
<feature type="region of interest" description="Disordered" evidence="1">
    <location>
        <begin position="400"/>
        <end position="439"/>
    </location>
</feature>
<dbReference type="Proteomes" id="UP001152797">
    <property type="component" value="Unassembled WGS sequence"/>
</dbReference>
<reference evidence="4" key="2">
    <citation type="submission" date="2024-04" db="EMBL/GenBank/DDBJ databases">
        <authorList>
            <person name="Chen Y."/>
            <person name="Shah S."/>
            <person name="Dougan E. K."/>
            <person name="Thang M."/>
            <person name="Chan C."/>
        </authorList>
    </citation>
    <scope>NUCLEOTIDE SEQUENCE [LARGE SCALE GENOMIC DNA]</scope>
</reference>
<proteinExistence type="predicted"/>
<feature type="compositionally biased region" description="Low complexity" evidence="1">
    <location>
        <begin position="492"/>
        <end position="511"/>
    </location>
</feature>
<dbReference type="EMBL" id="CAMXCT010000214">
    <property type="protein sequence ID" value="CAI3975628.1"/>
    <property type="molecule type" value="Genomic_DNA"/>
</dbReference>
<protein>
    <submittedName>
        <fullName evidence="3">Uncharacterized protein</fullName>
    </submittedName>
</protein>
<dbReference type="EMBL" id="CAMXCT020000214">
    <property type="protein sequence ID" value="CAL1129003.1"/>
    <property type="molecule type" value="Genomic_DNA"/>
</dbReference>
<evidence type="ECO:0000256" key="2">
    <source>
        <dbReference type="SAM" id="Phobius"/>
    </source>
</evidence>
<comment type="caution">
    <text evidence="3">The sequence shown here is derived from an EMBL/GenBank/DDBJ whole genome shotgun (WGS) entry which is preliminary data.</text>
</comment>
<evidence type="ECO:0000313" key="3">
    <source>
        <dbReference type="EMBL" id="CAI3975628.1"/>
    </source>
</evidence>
<keyword evidence="2" id="KW-1133">Transmembrane helix</keyword>
<accession>A0A9P1BLN2</accession>
<gene>
    <name evidence="3" type="ORF">C1SCF055_LOCUS3926</name>
</gene>
<dbReference type="EMBL" id="CAMXCT030000214">
    <property type="protein sequence ID" value="CAL4762940.1"/>
    <property type="molecule type" value="Genomic_DNA"/>
</dbReference>
<feature type="region of interest" description="Disordered" evidence="1">
    <location>
        <begin position="480"/>
        <end position="531"/>
    </location>
</feature>
<keyword evidence="2" id="KW-0472">Membrane</keyword>
<evidence type="ECO:0000256" key="1">
    <source>
        <dbReference type="SAM" id="MobiDB-lite"/>
    </source>
</evidence>
<name>A0A9P1BLN2_9DINO</name>